<proteinExistence type="predicted"/>
<gene>
    <name evidence="2" type="ORF">KIL84_015597</name>
</gene>
<comment type="caution">
    <text evidence="2">The sequence shown here is derived from an EMBL/GenBank/DDBJ whole genome shotgun (WGS) entry which is preliminary data.</text>
</comment>
<evidence type="ECO:0000256" key="1">
    <source>
        <dbReference type="SAM" id="MobiDB-lite"/>
    </source>
</evidence>
<feature type="compositionally biased region" description="Polar residues" evidence="1">
    <location>
        <begin position="175"/>
        <end position="184"/>
    </location>
</feature>
<organism evidence="2 3">
    <name type="scientific">Mauremys mutica</name>
    <name type="common">yellowpond turtle</name>
    <dbReference type="NCBI Taxonomy" id="74926"/>
    <lineage>
        <taxon>Eukaryota</taxon>
        <taxon>Metazoa</taxon>
        <taxon>Chordata</taxon>
        <taxon>Craniata</taxon>
        <taxon>Vertebrata</taxon>
        <taxon>Euteleostomi</taxon>
        <taxon>Archelosauria</taxon>
        <taxon>Testudinata</taxon>
        <taxon>Testudines</taxon>
        <taxon>Cryptodira</taxon>
        <taxon>Durocryptodira</taxon>
        <taxon>Testudinoidea</taxon>
        <taxon>Geoemydidae</taxon>
        <taxon>Geoemydinae</taxon>
        <taxon>Mauremys</taxon>
    </lineage>
</organism>
<dbReference type="Proteomes" id="UP000827986">
    <property type="component" value="Unassembled WGS sequence"/>
</dbReference>
<dbReference type="EMBL" id="JAHDVG010000487">
    <property type="protein sequence ID" value="KAH1166425.1"/>
    <property type="molecule type" value="Genomic_DNA"/>
</dbReference>
<accession>A0A9D4AS60</accession>
<feature type="region of interest" description="Disordered" evidence="1">
    <location>
        <begin position="165"/>
        <end position="184"/>
    </location>
</feature>
<name>A0A9D4AS60_9SAUR</name>
<keyword evidence="3" id="KW-1185">Reference proteome</keyword>
<evidence type="ECO:0000313" key="2">
    <source>
        <dbReference type="EMBL" id="KAH1166425.1"/>
    </source>
</evidence>
<sequence length="184" mass="20160">MVLFNQPPIPGFTGSHSEELVCVTACCDYTIGHSGAELTSGGRCQFLCLKRGHQDIGGLLNCLCHDECRKLILMEQETQHSPSFKTLYGIMKRDLHRPPPECDSKKETHLLYLIGLNQPVLTRNLDVAFTSAPGFLAVNRQRGGDRADCLVFSWLHATSSPVNPPLPCRRPGDCSNPSASGNVL</sequence>
<protein>
    <submittedName>
        <fullName evidence="2">Uncharacterized protein</fullName>
    </submittedName>
</protein>
<reference evidence="2" key="1">
    <citation type="submission" date="2021-09" db="EMBL/GenBank/DDBJ databases">
        <title>The genome of Mauremys mutica provides insights into the evolution of semi-aquatic lifestyle.</title>
        <authorList>
            <person name="Gong S."/>
            <person name="Gao Y."/>
        </authorList>
    </citation>
    <scope>NUCLEOTIDE SEQUENCE</scope>
    <source>
        <strain evidence="2">MM-2020</strain>
        <tissue evidence="2">Muscle</tissue>
    </source>
</reference>
<dbReference type="AlphaFoldDB" id="A0A9D4AS60"/>
<evidence type="ECO:0000313" key="3">
    <source>
        <dbReference type="Proteomes" id="UP000827986"/>
    </source>
</evidence>